<dbReference type="HOGENOM" id="CLU_1078126_0_0_1"/>
<name>A0A0C3CNX6_PILCF</name>
<evidence type="ECO:0000313" key="2">
    <source>
        <dbReference type="Proteomes" id="UP000054166"/>
    </source>
</evidence>
<dbReference type="OrthoDB" id="3048557at2759"/>
<evidence type="ECO:0008006" key="3">
    <source>
        <dbReference type="Google" id="ProtNLM"/>
    </source>
</evidence>
<protein>
    <recommendedName>
        <fullName evidence="3">Aminoglycoside phosphotransferase domain-containing protein</fullName>
    </recommendedName>
</protein>
<dbReference type="EMBL" id="KN832971">
    <property type="protein sequence ID" value="KIM91442.1"/>
    <property type="molecule type" value="Genomic_DNA"/>
</dbReference>
<sequence length="258" mass="29226">MSDEHRHVLVLEDLGEDLITVDEWLCPPSDVGPAVETCKSAGARVGFMLAASHSDAALHERLGLKEFVNPDAIDLWANGLVGKIKEILCLHGKNGPQKTMFSNGDLWTGSILISSAEEDEIGLIDWEFAGEERVFQDLCQLSARLHLFAHIDGWSFNKDKPSSSSRRRMDALGIRNLGFLRKRFTAYAQERNRLQVIRSTWILHGRELIFDVTLPEVTHKFERILRNDVEGWKKVVELGWRYVRVAAETADMEFKAAL</sequence>
<dbReference type="InterPro" id="IPR011009">
    <property type="entry name" value="Kinase-like_dom_sf"/>
</dbReference>
<accession>A0A0C3CNX6</accession>
<proteinExistence type="predicted"/>
<dbReference type="SUPFAM" id="SSF56112">
    <property type="entry name" value="Protein kinase-like (PK-like)"/>
    <property type="match status" value="1"/>
</dbReference>
<organism evidence="1 2">
    <name type="scientific">Piloderma croceum (strain F 1598)</name>
    <dbReference type="NCBI Taxonomy" id="765440"/>
    <lineage>
        <taxon>Eukaryota</taxon>
        <taxon>Fungi</taxon>
        <taxon>Dikarya</taxon>
        <taxon>Basidiomycota</taxon>
        <taxon>Agaricomycotina</taxon>
        <taxon>Agaricomycetes</taxon>
        <taxon>Agaricomycetidae</taxon>
        <taxon>Atheliales</taxon>
        <taxon>Atheliaceae</taxon>
        <taxon>Piloderma</taxon>
    </lineage>
</organism>
<dbReference type="InParanoid" id="A0A0C3CNX6"/>
<dbReference type="Proteomes" id="UP000054166">
    <property type="component" value="Unassembled WGS sequence"/>
</dbReference>
<reference evidence="1 2" key="1">
    <citation type="submission" date="2014-04" db="EMBL/GenBank/DDBJ databases">
        <authorList>
            <consortium name="DOE Joint Genome Institute"/>
            <person name="Kuo A."/>
            <person name="Tarkka M."/>
            <person name="Buscot F."/>
            <person name="Kohler A."/>
            <person name="Nagy L.G."/>
            <person name="Floudas D."/>
            <person name="Copeland A."/>
            <person name="Barry K.W."/>
            <person name="Cichocki N."/>
            <person name="Veneault-Fourrey C."/>
            <person name="LaButti K."/>
            <person name="Lindquist E.A."/>
            <person name="Lipzen A."/>
            <person name="Lundell T."/>
            <person name="Morin E."/>
            <person name="Murat C."/>
            <person name="Sun H."/>
            <person name="Tunlid A."/>
            <person name="Henrissat B."/>
            <person name="Grigoriev I.V."/>
            <person name="Hibbett D.S."/>
            <person name="Martin F."/>
            <person name="Nordberg H.P."/>
            <person name="Cantor M.N."/>
            <person name="Hua S.X."/>
        </authorList>
    </citation>
    <scope>NUCLEOTIDE SEQUENCE [LARGE SCALE GENOMIC DNA]</scope>
    <source>
        <strain evidence="1 2">F 1598</strain>
    </source>
</reference>
<gene>
    <name evidence="1" type="ORF">PILCRDRAFT_632</name>
</gene>
<reference evidence="2" key="2">
    <citation type="submission" date="2015-01" db="EMBL/GenBank/DDBJ databases">
        <title>Evolutionary Origins and Diversification of the Mycorrhizal Mutualists.</title>
        <authorList>
            <consortium name="DOE Joint Genome Institute"/>
            <consortium name="Mycorrhizal Genomics Consortium"/>
            <person name="Kohler A."/>
            <person name="Kuo A."/>
            <person name="Nagy L.G."/>
            <person name="Floudas D."/>
            <person name="Copeland A."/>
            <person name="Barry K.W."/>
            <person name="Cichocki N."/>
            <person name="Veneault-Fourrey C."/>
            <person name="LaButti K."/>
            <person name="Lindquist E.A."/>
            <person name="Lipzen A."/>
            <person name="Lundell T."/>
            <person name="Morin E."/>
            <person name="Murat C."/>
            <person name="Riley R."/>
            <person name="Ohm R."/>
            <person name="Sun H."/>
            <person name="Tunlid A."/>
            <person name="Henrissat B."/>
            <person name="Grigoriev I.V."/>
            <person name="Hibbett D.S."/>
            <person name="Martin F."/>
        </authorList>
    </citation>
    <scope>NUCLEOTIDE SEQUENCE [LARGE SCALE GENOMIC DNA]</scope>
    <source>
        <strain evidence="2">F 1598</strain>
    </source>
</reference>
<keyword evidence="2" id="KW-1185">Reference proteome</keyword>
<dbReference type="AlphaFoldDB" id="A0A0C3CNX6"/>
<evidence type="ECO:0000313" key="1">
    <source>
        <dbReference type="EMBL" id="KIM91442.1"/>
    </source>
</evidence>